<accession>A0ACB9QKN7</accession>
<protein>
    <submittedName>
        <fullName evidence="1">Uncharacterized protein</fullName>
    </submittedName>
</protein>
<proteinExistence type="predicted"/>
<dbReference type="Proteomes" id="UP001057402">
    <property type="component" value="Chromosome 6"/>
</dbReference>
<comment type="caution">
    <text evidence="1">The sequence shown here is derived from an EMBL/GenBank/DDBJ whole genome shotgun (WGS) entry which is preliminary data.</text>
</comment>
<name>A0ACB9QKN7_9MYRT</name>
<evidence type="ECO:0000313" key="2">
    <source>
        <dbReference type="Proteomes" id="UP001057402"/>
    </source>
</evidence>
<organism evidence="1 2">
    <name type="scientific">Melastoma candidum</name>
    <dbReference type="NCBI Taxonomy" id="119954"/>
    <lineage>
        <taxon>Eukaryota</taxon>
        <taxon>Viridiplantae</taxon>
        <taxon>Streptophyta</taxon>
        <taxon>Embryophyta</taxon>
        <taxon>Tracheophyta</taxon>
        <taxon>Spermatophyta</taxon>
        <taxon>Magnoliopsida</taxon>
        <taxon>eudicotyledons</taxon>
        <taxon>Gunneridae</taxon>
        <taxon>Pentapetalae</taxon>
        <taxon>rosids</taxon>
        <taxon>malvids</taxon>
        <taxon>Myrtales</taxon>
        <taxon>Melastomataceae</taxon>
        <taxon>Melastomatoideae</taxon>
        <taxon>Melastomateae</taxon>
        <taxon>Melastoma</taxon>
    </lineage>
</organism>
<gene>
    <name evidence="1" type="ORF">MLD38_022854</name>
</gene>
<reference evidence="2" key="1">
    <citation type="journal article" date="2023" name="Front. Plant Sci.">
        <title>Chromosomal-level genome assembly of Melastoma candidum provides insights into trichome evolution.</title>
        <authorList>
            <person name="Zhong Y."/>
            <person name="Wu W."/>
            <person name="Sun C."/>
            <person name="Zou P."/>
            <person name="Liu Y."/>
            <person name="Dai S."/>
            <person name="Zhou R."/>
        </authorList>
    </citation>
    <scope>NUCLEOTIDE SEQUENCE [LARGE SCALE GENOMIC DNA]</scope>
</reference>
<dbReference type="EMBL" id="CM042885">
    <property type="protein sequence ID" value="KAI4367075.1"/>
    <property type="molecule type" value="Genomic_DNA"/>
</dbReference>
<sequence length="422" mass="47210">MEDSFKVRVDRIFGALAVPSSAAADASASSLSSTVSPMNSMWSLTDHEIQRKEWKRDKRDPELDQEVEEGEEDGEAGFDMAQDLDELDDEGEVEPRGESPPLVKPDEYNDEEWEIRSAIGRDCTLDYEEEEDHYDKVAVGSERVGDRLYMKEFEDYGIDINHDSELPTSLKNVSRDPRANHMAAKMRLKEDSEEATKIDSVHISEVSKPSPGIAGGQSSEENPNLKPILKRKVGQPESKMEKRVRFDPQCMEEASPGLEGGSCAAIETSVPKKEFDSAVPDYIRNPSRYTHYTFDSSNEMDEQSNRQAYMDLFSMLRGSKTSQEQEDAVIDLPKTIAFLPKKKAGGSADVANFTGRKVNDNGLVKEAAQRKGIHVDIFAGDTEDGEACAMEEDQPEEVVTRTNSLNKSGRQYRTKPSRETDE</sequence>
<keyword evidence="2" id="KW-1185">Reference proteome</keyword>
<evidence type="ECO:0000313" key="1">
    <source>
        <dbReference type="EMBL" id="KAI4367075.1"/>
    </source>
</evidence>